<keyword evidence="2" id="KW-1185">Reference proteome</keyword>
<dbReference type="EMBL" id="JAEUBE010000414">
    <property type="protein sequence ID" value="KAH3661841.1"/>
    <property type="molecule type" value="Genomic_DNA"/>
</dbReference>
<evidence type="ECO:0000313" key="1">
    <source>
        <dbReference type="EMBL" id="KAH3661841.1"/>
    </source>
</evidence>
<reference evidence="1" key="2">
    <citation type="submission" date="2021-01" db="EMBL/GenBank/DDBJ databases">
        <authorList>
            <person name="Schikora-Tamarit M.A."/>
        </authorList>
    </citation>
    <scope>NUCLEOTIDE SEQUENCE</scope>
    <source>
        <strain evidence="1">CBS6075</strain>
    </source>
</reference>
<accession>A0A9P8NZ04</accession>
<name>A0A9P8NZ04_9ASCO</name>
<reference evidence="1" key="1">
    <citation type="journal article" date="2021" name="Open Biol.">
        <title>Shared evolutionary footprints suggest mitochondrial oxidative damage underlies multiple complex I losses in fungi.</title>
        <authorList>
            <person name="Schikora-Tamarit M.A."/>
            <person name="Marcet-Houben M."/>
            <person name="Nosek J."/>
            <person name="Gabaldon T."/>
        </authorList>
    </citation>
    <scope>NUCLEOTIDE SEQUENCE</scope>
    <source>
        <strain evidence="1">CBS6075</strain>
    </source>
</reference>
<dbReference type="RefSeq" id="XP_046058945.1">
    <property type="nucleotide sequence ID" value="XM_046207265.1"/>
</dbReference>
<dbReference type="GeneID" id="70237983"/>
<sequence>MECNHFVAAAAAHTVDKKVWYGLSAGHLTQNDLEKITNGDSASTSLNSLAGSNTAPVSFAGFLASTSFDPFALEKSFVSFKSLSSCATFCSLIARCSLLDPDFLDVSALILTLPVSPPGAMVGGLTFECSSACLTFDSSMTPDLSRTSSFTLPPA</sequence>
<proteinExistence type="predicted"/>
<protein>
    <submittedName>
        <fullName evidence="1">Uncharacterized protein</fullName>
    </submittedName>
</protein>
<dbReference type="Proteomes" id="UP000769157">
    <property type="component" value="Unassembled WGS sequence"/>
</dbReference>
<gene>
    <name evidence="1" type="ORF">OGAPHI_006019</name>
</gene>
<dbReference type="AlphaFoldDB" id="A0A9P8NZ04"/>
<evidence type="ECO:0000313" key="2">
    <source>
        <dbReference type="Proteomes" id="UP000769157"/>
    </source>
</evidence>
<organism evidence="1 2">
    <name type="scientific">Ogataea philodendri</name>
    <dbReference type="NCBI Taxonomy" id="1378263"/>
    <lineage>
        <taxon>Eukaryota</taxon>
        <taxon>Fungi</taxon>
        <taxon>Dikarya</taxon>
        <taxon>Ascomycota</taxon>
        <taxon>Saccharomycotina</taxon>
        <taxon>Pichiomycetes</taxon>
        <taxon>Pichiales</taxon>
        <taxon>Pichiaceae</taxon>
        <taxon>Ogataea</taxon>
    </lineage>
</organism>
<comment type="caution">
    <text evidence="1">The sequence shown here is derived from an EMBL/GenBank/DDBJ whole genome shotgun (WGS) entry which is preliminary data.</text>
</comment>